<name>A0A010Z403_9ACTN</name>
<evidence type="ECO:0000259" key="2">
    <source>
        <dbReference type="PROSITE" id="PS50937"/>
    </source>
</evidence>
<dbReference type="EMBL" id="JFBT01000001">
    <property type="protein sequence ID" value="EXG82118.1"/>
    <property type="molecule type" value="Genomic_DNA"/>
</dbReference>
<dbReference type="SUPFAM" id="SSF46955">
    <property type="entry name" value="Putative DNA-binding domain"/>
    <property type="match status" value="1"/>
</dbReference>
<comment type="caution">
    <text evidence="3">The sequence shown here is derived from an EMBL/GenBank/DDBJ whole genome shotgun (WGS) entry which is preliminary data.</text>
</comment>
<dbReference type="PATRIC" id="fig|927661.3.peg.3217"/>
<dbReference type="RefSeq" id="WP_035851703.1">
    <property type="nucleotide sequence ID" value="NZ_KK073874.1"/>
</dbReference>
<gene>
    <name evidence="3" type="ORF">CryarDRAFT_3260</name>
</gene>
<dbReference type="PANTHER" id="PTHR30204">
    <property type="entry name" value="REDOX-CYCLING DRUG-SENSING TRANSCRIPTIONAL ACTIVATOR SOXR"/>
    <property type="match status" value="1"/>
</dbReference>
<dbReference type="PROSITE" id="PS50937">
    <property type="entry name" value="HTH_MERR_2"/>
    <property type="match status" value="1"/>
</dbReference>
<evidence type="ECO:0000256" key="1">
    <source>
        <dbReference type="ARBA" id="ARBA00023125"/>
    </source>
</evidence>
<evidence type="ECO:0000313" key="4">
    <source>
        <dbReference type="Proteomes" id="UP000021053"/>
    </source>
</evidence>
<dbReference type="Pfam" id="PF13411">
    <property type="entry name" value="MerR_1"/>
    <property type="match status" value="1"/>
</dbReference>
<proteinExistence type="predicted"/>
<dbReference type="HOGENOM" id="CLU_060077_8_2_11"/>
<dbReference type="CDD" id="cd01109">
    <property type="entry name" value="HTH_YyaN"/>
    <property type="match status" value="1"/>
</dbReference>
<dbReference type="GO" id="GO:0003700">
    <property type="term" value="F:DNA-binding transcription factor activity"/>
    <property type="evidence" value="ECO:0007669"/>
    <property type="project" value="InterPro"/>
</dbReference>
<protein>
    <submittedName>
        <fullName evidence="3">Putative transcriptional regulator</fullName>
    </submittedName>
</protein>
<keyword evidence="1" id="KW-0238">DNA-binding</keyword>
<dbReference type="OrthoDB" id="9802944at2"/>
<organism evidence="3 4">
    <name type="scientific">Cryptosporangium arvum DSM 44712</name>
    <dbReference type="NCBI Taxonomy" id="927661"/>
    <lineage>
        <taxon>Bacteria</taxon>
        <taxon>Bacillati</taxon>
        <taxon>Actinomycetota</taxon>
        <taxon>Actinomycetes</taxon>
        <taxon>Cryptosporangiales</taxon>
        <taxon>Cryptosporangiaceae</taxon>
        <taxon>Cryptosporangium</taxon>
    </lineage>
</organism>
<keyword evidence="4" id="KW-1185">Reference proteome</keyword>
<evidence type="ECO:0000313" key="3">
    <source>
        <dbReference type="EMBL" id="EXG82118.1"/>
    </source>
</evidence>
<dbReference type="Proteomes" id="UP000021053">
    <property type="component" value="Unassembled WGS sequence"/>
</dbReference>
<dbReference type="GO" id="GO:0003677">
    <property type="term" value="F:DNA binding"/>
    <property type="evidence" value="ECO:0007669"/>
    <property type="project" value="UniProtKB-KW"/>
</dbReference>
<dbReference type="SMART" id="SM00422">
    <property type="entry name" value="HTH_MERR"/>
    <property type="match status" value="1"/>
</dbReference>
<dbReference type="Gene3D" id="1.10.1660.10">
    <property type="match status" value="1"/>
</dbReference>
<dbReference type="PANTHER" id="PTHR30204:SF98">
    <property type="entry name" value="HTH-TYPE TRANSCRIPTIONAL REGULATOR ADHR"/>
    <property type="match status" value="1"/>
</dbReference>
<reference evidence="3 4" key="1">
    <citation type="submission" date="2013-07" db="EMBL/GenBank/DDBJ databases">
        <authorList>
            <consortium name="DOE Joint Genome Institute"/>
            <person name="Eisen J."/>
            <person name="Huntemann M."/>
            <person name="Han J."/>
            <person name="Chen A."/>
            <person name="Kyrpides N."/>
            <person name="Mavromatis K."/>
            <person name="Markowitz V."/>
            <person name="Palaniappan K."/>
            <person name="Ivanova N."/>
            <person name="Schaumberg A."/>
            <person name="Pati A."/>
            <person name="Liolios K."/>
            <person name="Nordberg H.P."/>
            <person name="Cantor M.N."/>
            <person name="Hua S.X."/>
            <person name="Woyke T."/>
        </authorList>
    </citation>
    <scope>NUCLEOTIDE SEQUENCE [LARGE SCALE GENOMIC DNA]</scope>
    <source>
        <strain evidence="3 4">DSM 44712</strain>
    </source>
</reference>
<dbReference type="InterPro" id="IPR000551">
    <property type="entry name" value="MerR-type_HTH_dom"/>
</dbReference>
<dbReference type="InterPro" id="IPR009061">
    <property type="entry name" value="DNA-bd_dom_put_sf"/>
</dbReference>
<feature type="domain" description="HTH merR-type" evidence="2">
    <location>
        <begin position="1"/>
        <end position="71"/>
    </location>
</feature>
<sequence length="140" mass="15795">MVPIQEVARRSGLPEATLRYYERIGLIAPVPRDESSGHRRYDPDIVQTIEALACLRTAGMGIDDMRAYLRGMSDAPDAAGRQRELFEKHAARIAEQIDTLRSRQRYLEAKVLLWGSRERGDGAAEERAIDEVTRAASELR</sequence>
<accession>A0A010Z403</accession>
<dbReference type="InterPro" id="IPR047057">
    <property type="entry name" value="MerR_fam"/>
</dbReference>
<dbReference type="AlphaFoldDB" id="A0A010Z403"/>